<feature type="region of interest" description="Disordered" evidence="1">
    <location>
        <begin position="234"/>
        <end position="254"/>
    </location>
</feature>
<dbReference type="AlphaFoldDB" id="A0A0C9U3B0"/>
<feature type="compositionally biased region" description="Basic and acidic residues" evidence="1">
    <location>
        <begin position="243"/>
        <end position="254"/>
    </location>
</feature>
<dbReference type="Proteomes" id="UP000054279">
    <property type="component" value="Unassembled WGS sequence"/>
</dbReference>
<sequence length="254" mass="28713">MILTADPSLTTSGLYYPQAANQTSSSLTPETISALQVTADAIINKASEQIIKQVKDLLESNSGRKGAHNKAPGEDRVPKTQEEKLIDVSPMIQYLYFSDAAIRNLTKELLKWDNKQQISLPPPPELSEDEIRMHAQGLSVGPTVNNFRLHWSGANERGWNHTASYIFADEFIRRCNEGHYAVLTFPDWALKRQAVASRFRNKIPNLKTERKNIIAMTSTSNDVRLTAQIKLDKMKKAKRHRARRDENSAFDSVH</sequence>
<dbReference type="EMBL" id="KN837633">
    <property type="protein sequence ID" value="KIJ23577.1"/>
    <property type="molecule type" value="Genomic_DNA"/>
</dbReference>
<evidence type="ECO:0000313" key="3">
    <source>
        <dbReference type="Proteomes" id="UP000054279"/>
    </source>
</evidence>
<proteinExistence type="predicted"/>
<organism evidence="2 3">
    <name type="scientific">Sphaerobolus stellatus (strain SS14)</name>
    <dbReference type="NCBI Taxonomy" id="990650"/>
    <lineage>
        <taxon>Eukaryota</taxon>
        <taxon>Fungi</taxon>
        <taxon>Dikarya</taxon>
        <taxon>Basidiomycota</taxon>
        <taxon>Agaricomycotina</taxon>
        <taxon>Agaricomycetes</taxon>
        <taxon>Phallomycetidae</taxon>
        <taxon>Geastrales</taxon>
        <taxon>Sphaerobolaceae</taxon>
        <taxon>Sphaerobolus</taxon>
    </lineage>
</organism>
<evidence type="ECO:0000313" key="2">
    <source>
        <dbReference type="EMBL" id="KIJ23577.1"/>
    </source>
</evidence>
<keyword evidence="3" id="KW-1185">Reference proteome</keyword>
<reference evidence="2 3" key="1">
    <citation type="submission" date="2014-06" db="EMBL/GenBank/DDBJ databases">
        <title>Evolutionary Origins and Diversification of the Mycorrhizal Mutualists.</title>
        <authorList>
            <consortium name="DOE Joint Genome Institute"/>
            <consortium name="Mycorrhizal Genomics Consortium"/>
            <person name="Kohler A."/>
            <person name="Kuo A."/>
            <person name="Nagy L.G."/>
            <person name="Floudas D."/>
            <person name="Copeland A."/>
            <person name="Barry K.W."/>
            <person name="Cichocki N."/>
            <person name="Veneault-Fourrey C."/>
            <person name="LaButti K."/>
            <person name="Lindquist E.A."/>
            <person name="Lipzen A."/>
            <person name="Lundell T."/>
            <person name="Morin E."/>
            <person name="Murat C."/>
            <person name="Riley R."/>
            <person name="Ohm R."/>
            <person name="Sun H."/>
            <person name="Tunlid A."/>
            <person name="Henrissat B."/>
            <person name="Grigoriev I.V."/>
            <person name="Hibbett D.S."/>
            <person name="Martin F."/>
        </authorList>
    </citation>
    <scope>NUCLEOTIDE SEQUENCE [LARGE SCALE GENOMIC DNA]</scope>
    <source>
        <strain evidence="2 3">SS14</strain>
    </source>
</reference>
<gene>
    <name evidence="2" type="ORF">M422DRAFT_56795</name>
</gene>
<name>A0A0C9U3B0_SPHS4</name>
<accession>A0A0C9U3B0</accession>
<dbReference type="HOGENOM" id="CLU_1094864_0_0_1"/>
<protein>
    <submittedName>
        <fullName evidence="2">Uncharacterized protein</fullName>
    </submittedName>
</protein>
<evidence type="ECO:0000256" key="1">
    <source>
        <dbReference type="SAM" id="MobiDB-lite"/>
    </source>
</evidence>